<protein>
    <submittedName>
        <fullName evidence="2">Hemagglutinin repeat-containing protein</fullName>
    </submittedName>
</protein>
<accession>A0AA97F4U3</accession>
<name>A0AA97F4U3_9SPHN</name>
<dbReference type="Proteomes" id="UP001302429">
    <property type="component" value="Chromosome"/>
</dbReference>
<dbReference type="RefSeq" id="WP_317080272.1">
    <property type="nucleotide sequence ID" value="NZ_CP136594.1"/>
</dbReference>
<sequence length="1244" mass="128074">MVPSLVSGGNVNITARGAGADSTIDVTGSVVEATNNVTFDSEGAVTFRSATETDIGTGSSKSSGFQAGAAIGLSLSKDDQDKNSQDKSPASARAFASFNSSSSSYDSEDISHIETVVRAGGTATVSTQEAFTMDGARVEADRVVVDAKTLEITSPQDSSTFTSDARSTGVNVGYDFADKTLSVGGSYSKTDIDGDFVSVNEQSGIFAGEGGFDINIEEKATLNGAVVASEASPDLNSFRSAELEMNDLANRETFDASQMNVSASLSGGINSLGKATTGQDRLPGTQRPGLNAGLPTFFTAGDEQSGTTYSAIANGTIIIGGEDRSDDPGINNDTDGANDGALDQAFTDETRKEINDSFAAARILAAEGNTFFVNRAREEAEKKEEAEQAEANAKAAGAVVDEETGKLTAPEGSLAAAFIADAELARADAARIHDTFGAGSMARLVATALNGAAGGDVTNGLNGLAQSAAVNVLQGLGAQQIKRLADGLGKKTTTKDEQGRDVTTFEPTTESELLRGVLQGIAGCAAGAAGGSGDCGSAAMGASASVAISLLINSLEKNKDTAVRDAQGNLVNVDSEDDLEHSRNVTTIVGFIAEAVGLDSNAASVAGQTETENNDLFVNGRWVGSKAANITQEEADALWDNYFAQGEGKLILEAADNDRKLVRNCLGSSPGSGCAAVQEKLNALRLEARRDDLLKREAAFGLSQEEEERIRNASPEELAAIEQNVAFKEYDQQLIQTLAASDDLQDQRVAELLLGTSEEVRRAIYAQTKEAAGEGEGNVLSDLAATAFGEVVGADNALRLLIIREEARIAGEAGMDASRSAITTTADTARKLANDAAQEALDRGVSPELVEAARLEAFEEIAAEEEFALAALDTAGGIGTIVYDPGEAAVNAARSAAGVVDAVLNDRRTPMEIATDLFEAGSAEYEAYLALSPEEQATFRGKLRGRASFEIAATVATGGAASVATRAALRSAAKETINGRDRGSGGSGRGSANNDTGGGTPHRNNDANNPPNGQTDAPDTDADTGPSTSKDGPSQRVDGEGGSSGSGVPVGDSYVPSGPAIVKDSTVELNQNIVTKGGEVIPAGSIVTESGGAIKAITPDGTQIVGKTDDLLGANQLALQAPRFDEIALEGQKRQGELLDADEGYNVSGAKDEINHSDGTLGNPNPGEGPVGGATFLTDKKAFEDILGGLPEGGGTIKVTREQLNQLEDSLGLRAGSLDSGSVLRQIKGVKSLIRKLLNNTSHL</sequence>
<dbReference type="KEGG" id="acoa:RB602_09220"/>
<evidence type="ECO:0000256" key="1">
    <source>
        <dbReference type="SAM" id="MobiDB-lite"/>
    </source>
</evidence>
<dbReference type="GO" id="GO:0003824">
    <property type="term" value="F:catalytic activity"/>
    <property type="evidence" value="ECO:0007669"/>
    <property type="project" value="UniProtKB-ARBA"/>
</dbReference>
<dbReference type="EMBL" id="CP136594">
    <property type="protein sequence ID" value="WOE74041.1"/>
    <property type="molecule type" value="Genomic_DNA"/>
</dbReference>
<proteinExistence type="predicted"/>
<keyword evidence="3" id="KW-1185">Reference proteome</keyword>
<evidence type="ECO:0000313" key="3">
    <source>
        <dbReference type="Proteomes" id="UP001302429"/>
    </source>
</evidence>
<organism evidence="2 3">
    <name type="scientific">Alterisphingorhabdus coralli</name>
    <dbReference type="NCBI Taxonomy" id="3071408"/>
    <lineage>
        <taxon>Bacteria</taxon>
        <taxon>Pseudomonadati</taxon>
        <taxon>Pseudomonadota</taxon>
        <taxon>Alphaproteobacteria</taxon>
        <taxon>Sphingomonadales</taxon>
        <taxon>Sphingomonadaceae</taxon>
        <taxon>Alterisphingorhabdus (ex Yan et al. 2024)</taxon>
    </lineage>
</organism>
<dbReference type="Pfam" id="PF13332">
    <property type="entry name" value="Fil_haemagg_2"/>
    <property type="match status" value="1"/>
</dbReference>
<feature type="compositionally biased region" description="Low complexity" evidence="1">
    <location>
        <begin position="1046"/>
        <end position="1059"/>
    </location>
</feature>
<feature type="region of interest" description="Disordered" evidence="1">
    <location>
        <begin position="974"/>
        <end position="1059"/>
    </location>
</feature>
<reference evidence="2 3" key="1">
    <citation type="submission" date="2023-10" db="EMBL/GenBank/DDBJ databases">
        <title>Complete genome sequence of a Sphingomonadaceae bacterium.</title>
        <authorList>
            <person name="Yan C."/>
        </authorList>
    </citation>
    <scope>NUCLEOTIDE SEQUENCE [LARGE SCALE GENOMIC DNA]</scope>
    <source>
        <strain evidence="2 3">SCSIO 66989</strain>
    </source>
</reference>
<evidence type="ECO:0000313" key="2">
    <source>
        <dbReference type="EMBL" id="WOE74041.1"/>
    </source>
</evidence>
<gene>
    <name evidence="2" type="ORF">RB602_09220</name>
</gene>
<dbReference type="InterPro" id="IPR025157">
    <property type="entry name" value="Hemagglutinin_rpt"/>
</dbReference>
<dbReference type="AlphaFoldDB" id="A0AA97F4U3"/>